<evidence type="ECO:0000313" key="2">
    <source>
        <dbReference type="EMBL" id="MBW71244.1"/>
    </source>
</evidence>
<sequence>MLLLLLLDMLLLLVMWWLLLVLRIVLLRDGIRMNLVLTVWSWLVPLWHVGVGRQLSFRDQPLYFFLAASLKL</sequence>
<organism evidence="2">
    <name type="scientific">Anopheles darlingi</name>
    <name type="common">Mosquito</name>
    <dbReference type="NCBI Taxonomy" id="43151"/>
    <lineage>
        <taxon>Eukaryota</taxon>
        <taxon>Metazoa</taxon>
        <taxon>Ecdysozoa</taxon>
        <taxon>Arthropoda</taxon>
        <taxon>Hexapoda</taxon>
        <taxon>Insecta</taxon>
        <taxon>Pterygota</taxon>
        <taxon>Neoptera</taxon>
        <taxon>Endopterygota</taxon>
        <taxon>Diptera</taxon>
        <taxon>Nematocera</taxon>
        <taxon>Culicoidea</taxon>
        <taxon>Culicidae</taxon>
        <taxon>Anophelinae</taxon>
        <taxon>Anopheles</taxon>
    </lineage>
</organism>
<keyword evidence="1" id="KW-1133">Transmembrane helix</keyword>
<dbReference type="EMBL" id="GGFL01007066">
    <property type="protein sequence ID" value="MBW71244.1"/>
    <property type="molecule type" value="Transcribed_RNA"/>
</dbReference>
<protein>
    <submittedName>
        <fullName evidence="2">Uncharacterized protein</fullName>
    </submittedName>
</protein>
<name>A0A2M4D0Y3_ANODA</name>
<feature type="transmembrane region" description="Helical" evidence="1">
    <location>
        <begin position="33"/>
        <end position="51"/>
    </location>
</feature>
<keyword evidence="1" id="KW-0812">Transmembrane</keyword>
<accession>A0A2M4D0Y3</accession>
<proteinExistence type="predicted"/>
<feature type="transmembrane region" description="Helical" evidence="1">
    <location>
        <begin position="6"/>
        <end position="26"/>
    </location>
</feature>
<dbReference type="AlphaFoldDB" id="A0A2M4D0Y3"/>
<keyword evidence="1" id="KW-0472">Membrane</keyword>
<reference evidence="2" key="1">
    <citation type="submission" date="2018-01" db="EMBL/GenBank/DDBJ databases">
        <title>An insight into the sialome of Amazonian anophelines.</title>
        <authorList>
            <person name="Ribeiro J.M."/>
            <person name="Scarpassa V."/>
            <person name="Calvo E."/>
        </authorList>
    </citation>
    <scope>NUCLEOTIDE SEQUENCE</scope>
</reference>
<evidence type="ECO:0000256" key="1">
    <source>
        <dbReference type="SAM" id="Phobius"/>
    </source>
</evidence>